<dbReference type="OrthoDB" id="36608at2157"/>
<evidence type="ECO:0000256" key="4">
    <source>
        <dbReference type="ARBA" id="ARBA00005359"/>
    </source>
</evidence>
<feature type="binding site" evidence="11">
    <location>
        <begin position="68"/>
        <end position="72"/>
    </location>
    <ligand>
        <name>FMN</name>
        <dbReference type="ChEBI" id="CHEBI:58210"/>
    </ligand>
</feature>
<feature type="binding site" evidence="11">
    <location>
        <position position="215"/>
    </location>
    <ligand>
        <name>FMN</name>
        <dbReference type="ChEBI" id="CHEBI:58210"/>
    </ligand>
</feature>
<dbReference type="InterPro" id="IPR001295">
    <property type="entry name" value="Dihydroorotate_DH_CS"/>
</dbReference>
<comment type="catalytic activity">
    <reaction evidence="10 11">
        <text>(S)-dihydroorotate + a quinone = orotate + a quinol</text>
        <dbReference type="Rhea" id="RHEA:30187"/>
        <dbReference type="ChEBI" id="CHEBI:24646"/>
        <dbReference type="ChEBI" id="CHEBI:30839"/>
        <dbReference type="ChEBI" id="CHEBI:30864"/>
        <dbReference type="ChEBI" id="CHEBI:132124"/>
        <dbReference type="EC" id="1.3.5.2"/>
    </reaction>
</comment>
<gene>
    <name evidence="11" type="primary">pyrD</name>
    <name evidence="14" type="ORF">SAMN04488124_0003</name>
</gene>
<feature type="region of interest" description="Disordered" evidence="12">
    <location>
        <begin position="247"/>
        <end position="266"/>
    </location>
</feature>
<dbReference type="InterPro" id="IPR012135">
    <property type="entry name" value="Dihydroorotate_DH_1_2"/>
</dbReference>
<evidence type="ECO:0000313" key="15">
    <source>
        <dbReference type="Proteomes" id="UP000243250"/>
    </source>
</evidence>
<organism evidence="14 15">
    <name type="scientific">Halogeometricum limi</name>
    <dbReference type="NCBI Taxonomy" id="555875"/>
    <lineage>
        <taxon>Archaea</taxon>
        <taxon>Methanobacteriati</taxon>
        <taxon>Methanobacteriota</taxon>
        <taxon>Stenosarchaea group</taxon>
        <taxon>Halobacteria</taxon>
        <taxon>Halobacteriales</taxon>
        <taxon>Haloferacaceae</taxon>
        <taxon>Halogeometricum</taxon>
    </lineage>
</organism>
<comment type="similarity">
    <text evidence="4 11">Belongs to the dihydroorotate dehydrogenase family. Type 2 subfamily.</text>
</comment>
<feature type="binding site" evidence="11">
    <location>
        <position position="179"/>
    </location>
    <ligand>
        <name>FMN</name>
        <dbReference type="ChEBI" id="CHEBI:58210"/>
    </ligand>
</feature>
<dbReference type="PANTHER" id="PTHR48109:SF4">
    <property type="entry name" value="DIHYDROOROTATE DEHYDROGENASE (QUINONE), MITOCHONDRIAL"/>
    <property type="match status" value="1"/>
</dbReference>
<feature type="domain" description="Dihydroorotate dehydrogenase catalytic" evidence="13">
    <location>
        <begin position="51"/>
        <end position="336"/>
    </location>
</feature>
<dbReference type="GO" id="GO:0044205">
    <property type="term" value="P:'de novo' UMP biosynthetic process"/>
    <property type="evidence" value="ECO:0007669"/>
    <property type="project" value="UniProtKB-UniRule"/>
</dbReference>
<evidence type="ECO:0000256" key="1">
    <source>
        <dbReference type="ARBA" id="ARBA00003125"/>
    </source>
</evidence>
<evidence type="ECO:0000256" key="11">
    <source>
        <dbReference type="HAMAP-Rule" id="MF_00225"/>
    </source>
</evidence>
<keyword evidence="8 11" id="KW-0560">Oxidoreductase</keyword>
<dbReference type="NCBIfam" id="NF003645">
    <property type="entry name" value="PRK05286.1-2"/>
    <property type="match status" value="1"/>
</dbReference>
<evidence type="ECO:0000256" key="12">
    <source>
        <dbReference type="SAM" id="MobiDB-lite"/>
    </source>
</evidence>
<evidence type="ECO:0000256" key="8">
    <source>
        <dbReference type="ARBA" id="ARBA00023002"/>
    </source>
</evidence>
<evidence type="ECO:0000259" key="13">
    <source>
        <dbReference type="Pfam" id="PF01180"/>
    </source>
</evidence>
<evidence type="ECO:0000256" key="10">
    <source>
        <dbReference type="ARBA" id="ARBA00048639"/>
    </source>
</evidence>
<dbReference type="NCBIfam" id="NF003652">
    <property type="entry name" value="PRK05286.2-5"/>
    <property type="match status" value="1"/>
</dbReference>
<comment type="cofactor">
    <cofactor evidence="11">
        <name>FMN</name>
        <dbReference type="ChEBI" id="CHEBI:58210"/>
    </cofactor>
    <text evidence="11">Binds 1 FMN per subunit.</text>
</comment>
<evidence type="ECO:0000256" key="6">
    <source>
        <dbReference type="ARBA" id="ARBA00022643"/>
    </source>
</evidence>
<comment type="pathway">
    <text evidence="3 11">Pyrimidine metabolism; UMP biosynthesis via de novo pathway; orotate from (S)-dihydroorotate (quinone route): step 1/1.</text>
</comment>
<accession>A0A1I6FPF2</accession>
<evidence type="ECO:0000256" key="7">
    <source>
        <dbReference type="ARBA" id="ARBA00022975"/>
    </source>
</evidence>
<feature type="binding site" evidence="11">
    <location>
        <position position="72"/>
    </location>
    <ligand>
        <name>substrate</name>
    </ligand>
</feature>
<feature type="binding site" evidence="11">
    <location>
        <begin position="117"/>
        <end position="121"/>
    </location>
    <ligand>
        <name>substrate</name>
    </ligand>
</feature>
<dbReference type="InterPro" id="IPR005719">
    <property type="entry name" value="Dihydroorotate_DH_2"/>
</dbReference>
<dbReference type="Proteomes" id="UP000243250">
    <property type="component" value="Unassembled WGS sequence"/>
</dbReference>
<dbReference type="GO" id="GO:0005737">
    <property type="term" value="C:cytoplasm"/>
    <property type="evidence" value="ECO:0007669"/>
    <property type="project" value="InterPro"/>
</dbReference>
<dbReference type="Gene3D" id="3.20.20.70">
    <property type="entry name" value="Aldolase class I"/>
    <property type="match status" value="1"/>
</dbReference>
<name>A0A1I6FPF2_9EURY</name>
<feature type="active site" description="Nucleophile" evidence="11">
    <location>
        <position position="182"/>
    </location>
</feature>
<dbReference type="EC" id="1.3.5.2" evidence="11"/>
<feature type="binding site" evidence="11">
    <location>
        <position position="293"/>
    </location>
    <ligand>
        <name>FMN</name>
        <dbReference type="ChEBI" id="CHEBI:58210"/>
    </ligand>
</feature>
<evidence type="ECO:0000256" key="2">
    <source>
        <dbReference type="ARBA" id="ARBA00004370"/>
    </source>
</evidence>
<evidence type="ECO:0000313" key="14">
    <source>
        <dbReference type="EMBL" id="SFR31819.1"/>
    </source>
</evidence>
<dbReference type="AlphaFoldDB" id="A0A1I6FPF2"/>
<feature type="binding site" evidence="11">
    <location>
        <position position="266"/>
    </location>
    <ligand>
        <name>FMN</name>
        <dbReference type="ChEBI" id="CHEBI:58210"/>
    </ligand>
</feature>
<dbReference type="PIRSF" id="PIRSF000164">
    <property type="entry name" value="DHO_oxidase"/>
    <property type="match status" value="1"/>
</dbReference>
<evidence type="ECO:0000256" key="5">
    <source>
        <dbReference type="ARBA" id="ARBA00022630"/>
    </source>
</evidence>
<dbReference type="UniPathway" id="UPA00070">
    <property type="reaction ID" value="UER00946"/>
</dbReference>
<feature type="binding site" evidence="11">
    <location>
        <begin position="314"/>
        <end position="315"/>
    </location>
    <ligand>
        <name>FMN</name>
        <dbReference type="ChEBI" id="CHEBI:58210"/>
    </ligand>
</feature>
<sequence length="352" mass="37295">MNSLYRTLKPVLFSLPPETAHHLVHRGLRTVQHTPVSDALATRYRVDDDRLRTEAFGCSFDNPVGVAAGFDKNAEVPDVLGALGFGHVEVGGVTAEPQDGNPRPRMFRLPEDRAIINRMGLNNEGADAVGARLASGPDPSVPVGVNLALSESTDASDAPADYRYTYERVGDHADYVAVNVSCPNSEGFRDLQNRDSLEAILGGLVDAGASPLLVKLSPDLPEPAIEDALDVVREYGLDGVVATNTTTERPEGLTSPNRAERGGLSGAPIEDHATEMVRFVAERTDVPVVGVGGVSSAEGAYAKIRAGASLVQLYTGLVFEGPTLARDINDGLLDLLERDGFDSVEDAVGADL</sequence>
<proteinExistence type="inferred from homology"/>
<dbReference type="SUPFAM" id="SSF51395">
    <property type="entry name" value="FMN-linked oxidoreductases"/>
    <property type="match status" value="1"/>
</dbReference>
<dbReference type="InterPro" id="IPR050074">
    <property type="entry name" value="DHO_dehydrogenase"/>
</dbReference>
<dbReference type="PROSITE" id="PS00911">
    <property type="entry name" value="DHODEHASE_1"/>
    <property type="match status" value="1"/>
</dbReference>
<comment type="subunit">
    <text evidence="11">Monomer.</text>
</comment>
<reference evidence="15" key="1">
    <citation type="submission" date="2016-10" db="EMBL/GenBank/DDBJ databases">
        <authorList>
            <person name="Varghese N."/>
            <person name="Submissions S."/>
        </authorList>
    </citation>
    <scope>NUCLEOTIDE SEQUENCE [LARGE SCALE GENOMIC DNA]</scope>
    <source>
        <strain evidence="15">CGMCC 1.8711</strain>
    </source>
</reference>
<dbReference type="GO" id="GO:0106430">
    <property type="term" value="F:dihydroorotate dehydrogenase (quinone) activity"/>
    <property type="evidence" value="ECO:0007669"/>
    <property type="project" value="UniProtKB-EC"/>
</dbReference>
<keyword evidence="15" id="KW-1185">Reference proteome</keyword>
<feature type="binding site" evidence="11">
    <location>
        <position position="243"/>
    </location>
    <ligand>
        <name>FMN</name>
        <dbReference type="ChEBI" id="CHEBI:58210"/>
    </ligand>
</feature>
<dbReference type="GO" id="GO:0005886">
    <property type="term" value="C:plasma membrane"/>
    <property type="evidence" value="ECO:0007669"/>
    <property type="project" value="UniProtKB-SubCell"/>
</dbReference>
<feature type="binding site" evidence="11">
    <location>
        <position position="184"/>
    </location>
    <ligand>
        <name>substrate</name>
    </ligand>
</feature>
<comment type="function">
    <text evidence="1 11">Catalyzes the conversion of dihydroorotate to orotate with quinone as electron acceptor.</text>
</comment>
<evidence type="ECO:0000256" key="3">
    <source>
        <dbReference type="ARBA" id="ARBA00005161"/>
    </source>
</evidence>
<dbReference type="InterPro" id="IPR013785">
    <property type="entry name" value="Aldolase_TIM"/>
</dbReference>
<dbReference type="CDD" id="cd04738">
    <property type="entry name" value="DHOD_2_like"/>
    <property type="match status" value="1"/>
</dbReference>
<dbReference type="PROSITE" id="PS00912">
    <property type="entry name" value="DHODEHASE_2"/>
    <property type="match status" value="1"/>
</dbReference>
<protein>
    <recommendedName>
        <fullName evidence="11">Dihydroorotate dehydrogenase (quinone)</fullName>
        <ecNumber evidence="11">1.3.5.2</ecNumber>
    </recommendedName>
    <alternativeName>
        <fullName evidence="11">DHOdehase</fullName>
        <shortName evidence="11">DHOD</shortName>
        <shortName evidence="11">DHODase</shortName>
    </alternativeName>
    <alternativeName>
        <fullName evidence="11">Dihydroorotate oxidase</fullName>
    </alternativeName>
</protein>
<dbReference type="Pfam" id="PF01180">
    <property type="entry name" value="DHO_dh"/>
    <property type="match status" value="1"/>
</dbReference>
<feature type="binding site" evidence="11">
    <location>
        <begin position="244"/>
        <end position="245"/>
    </location>
    <ligand>
        <name>substrate</name>
    </ligand>
</feature>
<feature type="binding site" evidence="11">
    <location>
        <position position="92"/>
    </location>
    <ligand>
        <name>FMN</name>
        <dbReference type="ChEBI" id="CHEBI:58210"/>
    </ligand>
</feature>
<dbReference type="RefSeq" id="WP_089877268.1">
    <property type="nucleotide sequence ID" value="NZ_FOYS01000001.1"/>
</dbReference>
<dbReference type="STRING" id="555875.SAMN04488124_0003"/>
<keyword evidence="7 11" id="KW-0665">Pyrimidine biosynthesis</keyword>
<dbReference type="NCBIfam" id="TIGR01036">
    <property type="entry name" value="pyrD_sub2"/>
    <property type="match status" value="1"/>
</dbReference>
<keyword evidence="9 11" id="KW-0472">Membrane</keyword>
<dbReference type="GO" id="GO:0006207">
    <property type="term" value="P:'de novo' pyrimidine nucleobase biosynthetic process"/>
    <property type="evidence" value="ECO:0007669"/>
    <property type="project" value="UniProtKB-UniRule"/>
</dbReference>
<dbReference type="HAMAP" id="MF_00225">
    <property type="entry name" value="DHO_dh_type2"/>
    <property type="match status" value="1"/>
</dbReference>
<dbReference type="EMBL" id="FOYS01000001">
    <property type="protein sequence ID" value="SFR31819.1"/>
    <property type="molecule type" value="Genomic_DNA"/>
</dbReference>
<dbReference type="PANTHER" id="PTHR48109">
    <property type="entry name" value="DIHYDROOROTATE DEHYDROGENASE (QUINONE), MITOCHONDRIAL-RELATED"/>
    <property type="match status" value="1"/>
</dbReference>
<comment type="subcellular location">
    <subcellularLocation>
        <location evidence="11">Cell membrane</location>
        <topology evidence="11">Peripheral membrane protein</topology>
    </subcellularLocation>
    <subcellularLocation>
        <location evidence="2">Membrane</location>
    </subcellularLocation>
</comment>
<keyword evidence="11" id="KW-1003">Cell membrane</keyword>
<evidence type="ECO:0000256" key="9">
    <source>
        <dbReference type="ARBA" id="ARBA00023136"/>
    </source>
</evidence>
<feature type="binding site" evidence="11">
    <location>
        <position position="179"/>
    </location>
    <ligand>
        <name>substrate</name>
    </ligand>
</feature>
<keyword evidence="5 11" id="KW-0285">Flavoprotein</keyword>
<feature type="binding site" evidence="11">
    <location>
        <position position="146"/>
    </location>
    <ligand>
        <name>FMN</name>
        <dbReference type="ChEBI" id="CHEBI:58210"/>
    </ligand>
</feature>
<dbReference type="InterPro" id="IPR005720">
    <property type="entry name" value="Dihydroorotate_DH_cat"/>
</dbReference>
<keyword evidence="6 11" id="KW-0288">FMN</keyword>